<evidence type="ECO:0000313" key="3">
    <source>
        <dbReference type="EMBL" id="CAB4322340.1"/>
    </source>
</evidence>
<evidence type="ECO:0000313" key="4">
    <source>
        <dbReference type="EMBL" id="CAB4920059.1"/>
    </source>
</evidence>
<dbReference type="GO" id="GO:0016491">
    <property type="term" value="F:oxidoreductase activity"/>
    <property type="evidence" value="ECO:0007669"/>
    <property type="project" value="InterPro"/>
</dbReference>
<dbReference type="GO" id="GO:0005886">
    <property type="term" value="C:plasma membrane"/>
    <property type="evidence" value="ECO:0007669"/>
    <property type="project" value="TreeGrafter"/>
</dbReference>
<dbReference type="GO" id="GO:0070967">
    <property type="term" value="F:coenzyme F420 binding"/>
    <property type="evidence" value="ECO:0007669"/>
    <property type="project" value="TreeGrafter"/>
</dbReference>
<dbReference type="Pfam" id="PF04075">
    <property type="entry name" value="F420H2_quin_red"/>
    <property type="match status" value="1"/>
</dbReference>
<dbReference type="AlphaFoldDB" id="A0A6J7HV57"/>
<dbReference type="EMBL" id="CAEMXZ010000002">
    <property type="protein sequence ID" value="CAB4322340.1"/>
    <property type="molecule type" value="Genomic_DNA"/>
</dbReference>
<protein>
    <submittedName>
        <fullName evidence="4">Unannotated protein</fullName>
    </submittedName>
</protein>
<dbReference type="PANTHER" id="PTHR39428">
    <property type="entry name" value="F420H(2)-DEPENDENT QUINONE REDUCTASE RV1261C"/>
    <property type="match status" value="1"/>
</dbReference>
<organism evidence="4">
    <name type="scientific">freshwater metagenome</name>
    <dbReference type="NCBI Taxonomy" id="449393"/>
    <lineage>
        <taxon>unclassified sequences</taxon>
        <taxon>metagenomes</taxon>
        <taxon>ecological metagenomes</taxon>
    </lineage>
</organism>
<gene>
    <name evidence="3" type="ORF">UFOPK1392_00074</name>
    <name evidence="4" type="ORF">UFOPK3733_00018</name>
</gene>
<dbReference type="InterPro" id="IPR004378">
    <property type="entry name" value="F420H2_quin_Rdtase"/>
</dbReference>
<evidence type="ECO:0000256" key="1">
    <source>
        <dbReference type="ARBA" id="ARBA00008710"/>
    </source>
</evidence>
<dbReference type="NCBIfam" id="TIGR00026">
    <property type="entry name" value="hi_GC_TIGR00026"/>
    <property type="match status" value="1"/>
</dbReference>
<dbReference type="Gene3D" id="2.30.110.10">
    <property type="entry name" value="Electron Transport, Fmn-binding Protein, Chain A"/>
    <property type="match status" value="1"/>
</dbReference>
<dbReference type="PANTHER" id="PTHR39428:SF1">
    <property type="entry name" value="F420H(2)-DEPENDENT QUINONE REDUCTASE RV1261C"/>
    <property type="match status" value="1"/>
</dbReference>
<sequence length="160" mass="18349">MTSEQKVEQGWDTPSHEDIPKITEMHVAALETSNDDAVWVVADMHHVMIRTIGRKSGKEHKIALPYWVDPDGVRVVVASYAGFPTHPSWYINLRDTDANPEVYVRVQNGEFWSAPDILAEGAEHDRLWDLLIADRAWYADYQAKTERTIPLVRLPETRQV</sequence>
<proteinExistence type="inferred from homology"/>
<comment type="catalytic activity">
    <reaction evidence="2">
        <text>oxidized coenzyme F420-(gamma-L-Glu)(n) + a quinol + H(+) = reduced coenzyme F420-(gamma-L-Glu)(n) + a quinone</text>
        <dbReference type="Rhea" id="RHEA:39663"/>
        <dbReference type="Rhea" id="RHEA-COMP:12939"/>
        <dbReference type="Rhea" id="RHEA-COMP:14378"/>
        <dbReference type="ChEBI" id="CHEBI:15378"/>
        <dbReference type="ChEBI" id="CHEBI:24646"/>
        <dbReference type="ChEBI" id="CHEBI:132124"/>
        <dbReference type="ChEBI" id="CHEBI:133980"/>
        <dbReference type="ChEBI" id="CHEBI:139511"/>
    </reaction>
</comment>
<dbReference type="InterPro" id="IPR012349">
    <property type="entry name" value="Split_barrel_FMN-bd"/>
</dbReference>
<dbReference type="EMBL" id="CAFBNC010000001">
    <property type="protein sequence ID" value="CAB4920059.1"/>
    <property type="molecule type" value="Genomic_DNA"/>
</dbReference>
<reference evidence="4" key="1">
    <citation type="submission" date="2020-05" db="EMBL/GenBank/DDBJ databases">
        <authorList>
            <person name="Chiriac C."/>
            <person name="Salcher M."/>
            <person name="Ghai R."/>
            <person name="Kavagutti S V."/>
        </authorList>
    </citation>
    <scope>NUCLEOTIDE SEQUENCE</scope>
</reference>
<name>A0A6J7HV57_9ZZZZ</name>
<accession>A0A6J7HV57</accession>
<comment type="similarity">
    <text evidence="1">Belongs to the F420H(2)-dependent quinone reductase family.</text>
</comment>
<evidence type="ECO:0000256" key="2">
    <source>
        <dbReference type="ARBA" id="ARBA00049106"/>
    </source>
</evidence>